<feature type="domain" description="Helicase ATP-binding" evidence="4">
    <location>
        <begin position="629"/>
        <end position="791"/>
    </location>
</feature>
<evidence type="ECO:0000259" key="5">
    <source>
        <dbReference type="PROSITE" id="PS51194"/>
    </source>
</evidence>
<dbReference type="InterPro" id="IPR014001">
    <property type="entry name" value="Helicase_ATP-bd"/>
</dbReference>
<dbReference type="RefSeq" id="WP_042983091.1">
    <property type="nucleotide sequence ID" value="NZ_JMQC01000008.1"/>
</dbReference>
<evidence type="ECO:0000313" key="9">
    <source>
        <dbReference type="Proteomes" id="UP000264294"/>
    </source>
</evidence>
<dbReference type="InterPro" id="IPR013663">
    <property type="entry name" value="Helicase_SWF/SNF/SWI_bac"/>
</dbReference>
<dbReference type="PROSITE" id="PS50966">
    <property type="entry name" value="ZF_SWIM"/>
    <property type="match status" value="1"/>
</dbReference>
<dbReference type="FunFam" id="3.40.50.10810:FF:000079">
    <property type="entry name" value="SWF/SNF family helicase"/>
    <property type="match status" value="1"/>
</dbReference>
<dbReference type="SUPFAM" id="SSF52540">
    <property type="entry name" value="P-loop containing nucleoside triphosphate hydrolases"/>
    <property type="match status" value="2"/>
</dbReference>
<dbReference type="Pfam" id="PF04434">
    <property type="entry name" value="SWIM"/>
    <property type="match status" value="1"/>
</dbReference>
<keyword evidence="2" id="KW-0862">Zinc</keyword>
<dbReference type="InterPro" id="IPR001650">
    <property type="entry name" value="Helicase_C-like"/>
</dbReference>
<dbReference type="EMBL" id="JMQC01000008">
    <property type="protein sequence ID" value="KFM98497.1"/>
    <property type="molecule type" value="Genomic_DNA"/>
</dbReference>
<dbReference type="STRING" id="1405.B7492_09645"/>
<gene>
    <name evidence="7" type="ORF">D0U04_03795</name>
    <name evidence="6" type="ORF">DJ93_4201</name>
</gene>
<dbReference type="AlphaFoldDB" id="A0A090YKR4"/>
<dbReference type="InterPro" id="IPR027417">
    <property type="entry name" value="P-loop_NTPase"/>
</dbReference>
<dbReference type="GO" id="GO:0004386">
    <property type="term" value="F:helicase activity"/>
    <property type="evidence" value="ECO:0007669"/>
    <property type="project" value="UniProtKB-KW"/>
</dbReference>
<dbReference type="Pfam" id="PF08455">
    <property type="entry name" value="SNF2_assoc"/>
    <property type="match status" value="1"/>
</dbReference>
<dbReference type="GO" id="GO:0016787">
    <property type="term" value="F:hydrolase activity"/>
    <property type="evidence" value="ECO:0007669"/>
    <property type="project" value="UniProtKB-KW"/>
</dbReference>
<dbReference type="Gene3D" id="3.40.50.300">
    <property type="entry name" value="P-loop containing nucleotide triphosphate hydrolases"/>
    <property type="match status" value="1"/>
</dbReference>
<dbReference type="SMART" id="SM00487">
    <property type="entry name" value="DEXDc"/>
    <property type="match status" value="1"/>
</dbReference>
<dbReference type="PROSITE" id="PS51194">
    <property type="entry name" value="HELICASE_CTER"/>
    <property type="match status" value="1"/>
</dbReference>
<proteinExistence type="predicted"/>
<keyword evidence="7" id="KW-0547">Nucleotide-binding</keyword>
<protein>
    <submittedName>
        <fullName evidence="7">Helicase SNF</fullName>
    </submittedName>
</protein>
<dbReference type="PATRIC" id="fig|1405.8.peg.4316"/>
<feature type="domain" description="Helicase C-terminal" evidence="5">
    <location>
        <begin position="901"/>
        <end position="1055"/>
    </location>
</feature>
<dbReference type="SMART" id="SM00490">
    <property type="entry name" value="HELICc"/>
    <property type="match status" value="1"/>
</dbReference>
<dbReference type="PROSITE" id="PS51192">
    <property type="entry name" value="HELICASE_ATP_BIND_1"/>
    <property type="match status" value="1"/>
</dbReference>
<evidence type="ECO:0000259" key="3">
    <source>
        <dbReference type="PROSITE" id="PS50966"/>
    </source>
</evidence>
<feature type="domain" description="SWIM-type" evidence="3">
    <location>
        <begin position="53"/>
        <end position="92"/>
    </location>
</feature>
<dbReference type="GO" id="GO:0005524">
    <property type="term" value="F:ATP binding"/>
    <property type="evidence" value="ECO:0007669"/>
    <property type="project" value="InterPro"/>
</dbReference>
<dbReference type="EMBL" id="QVOD01000002">
    <property type="protein sequence ID" value="RFT68575.1"/>
    <property type="molecule type" value="Genomic_DNA"/>
</dbReference>
<keyword evidence="2" id="KW-0479">Metal-binding</keyword>
<name>A0A090YKR4_9BACI</name>
<dbReference type="InterPro" id="IPR000330">
    <property type="entry name" value="SNF2_N"/>
</dbReference>
<keyword evidence="1" id="KW-0378">Hydrolase</keyword>
<evidence type="ECO:0000313" key="7">
    <source>
        <dbReference type="EMBL" id="RFT68575.1"/>
    </source>
</evidence>
<evidence type="ECO:0000259" key="4">
    <source>
        <dbReference type="PROSITE" id="PS51192"/>
    </source>
</evidence>
<evidence type="ECO:0000256" key="1">
    <source>
        <dbReference type="ARBA" id="ARBA00022801"/>
    </source>
</evidence>
<keyword evidence="7" id="KW-0067">ATP-binding</keyword>
<dbReference type="PANTHER" id="PTHR10799">
    <property type="entry name" value="SNF2/RAD54 HELICASE FAMILY"/>
    <property type="match status" value="1"/>
</dbReference>
<comment type="caution">
    <text evidence="6">The sequence shown here is derived from an EMBL/GenBank/DDBJ whole genome shotgun (WGS) entry which is preliminary data.</text>
</comment>
<evidence type="ECO:0000313" key="8">
    <source>
        <dbReference type="Proteomes" id="UP000029389"/>
    </source>
</evidence>
<evidence type="ECO:0000313" key="6">
    <source>
        <dbReference type="EMBL" id="KFM98497.1"/>
    </source>
</evidence>
<reference evidence="6 8" key="1">
    <citation type="submission" date="2014-04" db="EMBL/GenBank/DDBJ databases">
        <authorList>
            <person name="Bishop-Lilly K.A."/>
            <person name="Broomall S.M."/>
            <person name="Chain P.S."/>
            <person name="Chertkov O."/>
            <person name="Coyne S.R."/>
            <person name="Daligault H.E."/>
            <person name="Davenport K.W."/>
            <person name="Erkkila T."/>
            <person name="Frey K.G."/>
            <person name="Gibbons H.S."/>
            <person name="Gu W."/>
            <person name="Jaissle J."/>
            <person name="Johnson S.L."/>
            <person name="Koroleva G.I."/>
            <person name="Ladner J.T."/>
            <person name="Lo C.-C."/>
            <person name="Minogue T.D."/>
            <person name="Munk C."/>
            <person name="Palacios G.F."/>
            <person name="Redden C.L."/>
            <person name="Rosenzweig C.N."/>
            <person name="Scholz M.B."/>
            <person name="Teshima H."/>
            <person name="Xu Y."/>
        </authorList>
    </citation>
    <scope>NUCLEOTIDE SEQUENCE [LARGE SCALE GENOMIC DNA]</scope>
    <source>
        <strain evidence="6 8">BHP</strain>
    </source>
</reference>
<dbReference type="InterPro" id="IPR049730">
    <property type="entry name" value="SNF2/RAD54-like_C"/>
</dbReference>
<dbReference type="InterPro" id="IPR038718">
    <property type="entry name" value="SNF2-like_sf"/>
</dbReference>
<accession>A0A090YKR4</accession>
<dbReference type="Proteomes" id="UP000264294">
    <property type="component" value="Unassembled WGS sequence"/>
</dbReference>
<organism evidence="6 8">
    <name type="scientific">Bacillus clarus</name>
    <dbReference type="NCBI Taxonomy" id="2338372"/>
    <lineage>
        <taxon>Bacteria</taxon>
        <taxon>Bacillati</taxon>
        <taxon>Bacillota</taxon>
        <taxon>Bacilli</taxon>
        <taxon>Bacillales</taxon>
        <taxon>Bacillaceae</taxon>
        <taxon>Bacillus</taxon>
        <taxon>Bacillus cereus group</taxon>
    </lineage>
</organism>
<dbReference type="GO" id="GO:0008270">
    <property type="term" value="F:zinc ion binding"/>
    <property type="evidence" value="ECO:0007669"/>
    <property type="project" value="UniProtKB-KW"/>
</dbReference>
<dbReference type="Pfam" id="PF00271">
    <property type="entry name" value="Helicase_C"/>
    <property type="match status" value="1"/>
</dbReference>
<sequence>MGFTLNKSIIKELCGETSYKRGETYYRSNKVIVNHYDENKEICEATVEGNEDFHVTVEKAKKDDIVAKCSCPSLASFQTYCQHVAAVLLYINYNQQIGEMLPISSGNVTGNEQLTSGMFHLFAEKPLRPKSKQHRFDTRKILDVEFICTPVASKNGGALMGIQLKLAKVYFVKHIREFLSKVEQREFFICSNEFTYTPDVHSFRQETDAIIQQLIKIYHNEKMYEDTLDVHTKQDDSMILIPPASWKDMLSLLSKLEFVTLNQDGQSFHGLHISKGLLPLHFEFNKGSNGGFTLHIDGLQQVEVMDTYSYALFGGKLYQLNAEDCNRLIELQKMMNRSSSNQLYIPADKMEHFVARVVPGLMKLGTVRIDEVISDRVETPSLKAKLYLDRVKNRLLAGLEFHYGTVVINPLEEDGQPSVFNRDEKKENEILEIMNDSAFAKTEGGYFMHNEDAEYNFLYHVVPTLKGLLDIYATTAIKLRIHKGNTAPLIRIRRKERIDWLSFRFDIKGIPEAEIKGVLVALEEKRKYYRLASGALLSLESKEFNDINQFIKESSIRKEFLKGEEIDVPLIRSVKWMNSLQEGTVLSLDESVQELVENIQNPKKLKFTVPDSLGAIMREYQIYGFQWMKTLAYYRFGGILADDMGLGKTLQSIAFIESVLPEIREKKLPILVVSPSSLVYNWLSELRKFAPHIRAVIADGNQTERRKLLKDITKFDVVITSYPLLRRDIRLYAQPFHTLFLDEAQAFKNHTTQTAKAVKTIQAEHRFGLTGTPVENSLDELWSIFHVVFPELLPGRKEFSDLRREDIAKRVKPFVLRRLKEDVLHELPEKIEHLQSSELLPDQKTLYAAYLAKLREETLKHLDKDTLRKNKIRILAGLTRLRQICCHPALFVDDYKGSSAKFEQLLEILEECRSTGKRILIFSQFTKMLSIIGRELNRQAIPYFYLDGNTPAQDRVELCNRFNEGEGDLFLISLKAGGTGLNLTGADTVILYDLWWNPAVEQQAADRAYRMGQTNTVQVIKLVAHGTIEEKMHELQESKKNLIAEIIEPGEEKLSSITEEDLRDILMI</sequence>
<reference evidence="7 9" key="2">
    <citation type="submission" date="2018-08" db="EMBL/GenBank/DDBJ databases">
        <title>Bacillus clarus sp. nov. strain PS00077A.</title>
        <authorList>
            <person name="Mendez Acevedo M."/>
            <person name="Carroll L."/>
            <person name="Mukherjee M."/>
            <person name="Wiedmann M."/>
            <person name="Kovac J."/>
        </authorList>
    </citation>
    <scope>NUCLEOTIDE SEQUENCE [LARGE SCALE GENOMIC DNA]</scope>
    <source>
        <strain evidence="7 9">PS00077A</strain>
    </source>
</reference>
<dbReference type="Pfam" id="PF00176">
    <property type="entry name" value="SNF2-rel_dom"/>
    <property type="match status" value="1"/>
</dbReference>
<keyword evidence="2" id="KW-0863">Zinc-finger</keyword>
<keyword evidence="7" id="KW-0347">Helicase</keyword>
<dbReference type="Gene3D" id="3.40.50.10810">
    <property type="entry name" value="Tandem AAA-ATPase domain"/>
    <property type="match status" value="1"/>
</dbReference>
<dbReference type="InterPro" id="IPR007527">
    <property type="entry name" value="Znf_SWIM"/>
</dbReference>
<dbReference type="CDD" id="cd18793">
    <property type="entry name" value="SF2_C_SNF"/>
    <property type="match status" value="1"/>
</dbReference>
<dbReference type="Proteomes" id="UP000029389">
    <property type="component" value="Unassembled WGS sequence"/>
</dbReference>
<keyword evidence="9" id="KW-1185">Reference proteome</keyword>
<evidence type="ECO:0000256" key="2">
    <source>
        <dbReference type="PROSITE-ProRule" id="PRU00325"/>
    </source>
</evidence>
<dbReference type="FunFam" id="3.40.50.300:FF:000533">
    <property type="entry name" value="Helicase, Snf2 family"/>
    <property type="match status" value="1"/>
</dbReference>